<organism evidence="3 4">
    <name type="scientific">Quercus suber</name>
    <name type="common">Cork oak</name>
    <dbReference type="NCBI Taxonomy" id="58331"/>
    <lineage>
        <taxon>Eukaryota</taxon>
        <taxon>Viridiplantae</taxon>
        <taxon>Streptophyta</taxon>
        <taxon>Embryophyta</taxon>
        <taxon>Tracheophyta</taxon>
        <taxon>Spermatophyta</taxon>
        <taxon>Magnoliopsida</taxon>
        <taxon>eudicotyledons</taxon>
        <taxon>Gunneridae</taxon>
        <taxon>Pentapetalae</taxon>
        <taxon>rosids</taxon>
        <taxon>fabids</taxon>
        <taxon>Fagales</taxon>
        <taxon>Fagaceae</taxon>
        <taxon>Quercus</taxon>
    </lineage>
</organism>
<evidence type="ECO:0000313" key="4">
    <source>
        <dbReference type="Proteomes" id="UP000237347"/>
    </source>
</evidence>
<comment type="caution">
    <text evidence="3">The sequence shown here is derived from an EMBL/GenBank/DDBJ whole genome shotgun (WGS) entry which is preliminary data.</text>
</comment>
<feature type="chain" id="PRO_5043923113" evidence="2">
    <location>
        <begin position="24"/>
        <end position="60"/>
    </location>
</feature>
<sequence>MVSLVTAIWLGAMFCSQLMRACAYEDEIAPSPAMDDGSAFSFSASIVAVGFFIYGQLKEM</sequence>
<dbReference type="EMBL" id="PKMF04000148">
    <property type="protein sequence ID" value="KAK7846958.1"/>
    <property type="molecule type" value="Genomic_DNA"/>
</dbReference>
<keyword evidence="1" id="KW-0472">Membrane</keyword>
<name>A0AAW0L9K0_QUESU</name>
<keyword evidence="1" id="KW-0812">Transmembrane</keyword>
<dbReference type="AlphaFoldDB" id="A0AAW0L9K0"/>
<keyword evidence="4" id="KW-1185">Reference proteome</keyword>
<keyword evidence="2" id="KW-0732">Signal</keyword>
<feature type="transmembrane region" description="Helical" evidence="1">
    <location>
        <begin position="39"/>
        <end position="57"/>
    </location>
</feature>
<evidence type="ECO:0000313" key="3">
    <source>
        <dbReference type="EMBL" id="KAK7846958.1"/>
    </source>
</evidence>
<evidence type="ECO:0000256" key="2">
    <source>
        <dbReference type="SAM" id="SignalP"/>
    </source>
</evidence>
<accession>A0AAW0L9K0</accession>
<evidence type="ECO:0000256" key="1">
    <source>
        <dbReference type="SAM" id="Phobius"/>
    </source>
</evidence>
<dbReference type="Proteomes" id="UP000237347">
    <property type="component" value="Unassembled WGS sequence"/>
</dbReference>
<proteinExistence type="predicted"/>
<reference evidence="3 4" key="1">
    <citation type="journal article" date="2018" name="Sci. Data">
        <title>The draft genome sequence of cork oak.</title>
        <authorList>
            <person name="Ramos A.M."/>
            <person name="Usie A."/>
            <person name="Barbosa P."/>
            <person name="Barros P.M."/>
            <person name="Capote T."/>
            <person name="Chaves I."/>
            <person name="Simoes F."/>
            <person name="Abreu I."/>
            <person name="Carrasquinho I."/>
            <person name="Faro C."/>
            <person name="Guimaraes J.B."/>
            <person name="Mendonca D."/>
            <person name="Nobrega F."/>
            <person name="Rodrigues L."/>
            <person name="Saibo N.J.M."/>
            <person name="Varela M.C."/>
            <person name="Egas C."/>
            <person name="Matos J."/>
            <person name="Miguel C.M."/>
            <person name="Oliveira M.M."/>
            <person name="Ricardo C.P."/>
            <person name="Goncalves S."/>
        </authorList>
    </citation>
    <scope>NUCLEOTIDE SEQUENCE [LARGE SCALE GENOMIC DNA]</scope>
    <source>
        <strain evidence="4">cv. HL8</strain>
    </source>
</reference>
<keyword evidence="1" id="KW-1133">Transmembrane helix</keyword>
<feature type="signal peptide" evidence="2">
    <location>
        <begin position="1"/>
        <end position="23"/>
    </location>
</feature>
<protein>
    <submittedName>
        <fullName evidence="3">Uncharacterized protein</fullName>
    </submittedName>
</protein>
<gene>
    <name evidence="3" type="ORF">CFP56_007272</name>
</gene>